<dbReference type="Proteomes" id="UP001597560">
    <property type="component" value="Unassembled WGS sequence"/>
</dbReference>
<sequence>MPQLRVTSSFGKRVHPVTGLPDLHKGIDLAARCDPVLSVMDGTVIDTGFNPILGKYIRIAHGEFQSIYGHLSYILVTPGEPVSGGEFIAVTGATGRVTGEHLHFSIRYRGRYINPLHFLRSLLLPRRPPSPK</sequence>
<organism evidence="2 3">
    <name type="scientific">Olivibacter jilunii</name>
    <dbReference type="NCBI Taxonomy" id="985016"/>
    <lineage>
        <taxon>Bacteria</taxon>
        <taxon>Pseudomonadati</taxon>
        <taxon>Bacteroidota</taxon>
        <taxon>Sphingobacteriia</taxon>
        <taxon>Sphingobacteriales</taxon>
        <taxon>Sphingobacteriaceae</taxon>
        <taxon>Olivibacter</taxon>
    </lineage>
</organism>
<feature type="domain" description="M23ase beta-sheet core" evidence="1">
    <location>
        <begin position="23"/>
        <end position="115"/>
    </location>
</feature>
<gene>
    <name evidence="2" type="ORF">ACFS6J_21480</name>
</gene>
<keyword evidence="2" id="KW-0378">Hydrolase</keyword>
<dbReference type="CDD" id="cd12797">
    <property type="entry name" value="M23_peptidase"/>
    <property type="match status" value="1"/>
</dbReference>
<dbReference type="InterPro" id="IPR016047">
    <property type="entry name" value="M23ase_b-sheet_dom"/>
</dbReference>
<dbReference type="PANTHER" id="PTHR21666">
    <property type="entry name" value="PEPTIDASE-RELATED"/>
    <property type="match status" value="1"/>
</dbReference>
<evidence type="ECO:0000313" key="2">
    <source>
        <dbReference type="EMBL" id="MFD2964387.1"/>
    </source>
</evidence>
<dbReference type="EC" id="3.4.24.-" evidence="2"/>
<dbReference type="Gene3D" id="2.70.70.10">
    <property type="entry name" value="Glucose Permease (Domain IIA)"/>
    <property type="match status" value="1"/>
</dbReference>
<evidence type="ECO:0000313" key="3">
    <source>
        <dbReference type="Proteomes" id="UP001597560"/>
    </source>
</evidence>
<reference evidence="3" key="1">
    <citation type="journal article" date="2019" name="Int. J. Syst. Evol. Microbiol.">
        <title>The Global Catalogue of Microorganisms (GCM) 10K type strain sequencing project: providing services to taxonomists for standard genome sequencing and annotation.</title>
        <authorList>
            <consortium name="The Broad Institute Genomics Platform"/>
            <consortium name="The Broad Institute Genome Sequencing Center for Infectious Disease"/>
            <person name="Wu L."/>
            <person name="Ma J."/>
        </authorList>
    </citation>
    <scope>NUCLEOTIDE SEQUENCE [LARGE SCALE GENOMIC DNA]</scope>
    <source>
        <strain evidence="3">KCTC 23098</strain>
    </source>
</reference>
<proteinExistence type="predicted"/>
<name>A0ABW6B4Z7_9SPHI</name>
<dbReference type="EMBL" id="JBHUPA010000016">
    <property type="protein sequence ID" value="MFD2964387.1"/>
    <property type="molecule type" value="Genomic_DNA"/>
</dbReference>
<dbReference type="InterPro" id="IPR011055">
    <property type="entry name" value="Dup_hybrid_motif"/>
</dbReference>
<dbReference type="RefSeq" id="WP_377612607.1">
    <property type="nucleotide sequence ID" value="NZ_JBHUPA010000016.1"/>
</dbReference>
<comment type="caution">
    <text evidence="2">The sequence shown here is derived from an EMBL/GenBank/DDBJ whole genome shotgun (WGS) entry which is preliminary data.</text>
</comment>
<dbReference type="GO" id="GO:0016787">
    <property type="term" value="F:hydrolase activity"/>
    <property type="evidence" value="ECO:0007669"/>
    <property type="project" value="UniProtKB-KW"/>
</dbReference>
<dbReference type="PANTHER" id="PTHR21666:SF270">
    <property type="entry name" value="MUREIN HYDROLASE ACTIVATOR ENVC"/>
    <property type="match status" value="1"/>
</dbReference>
<dbReference type="Pfam" id="PF01551">
    <property type="entry name" value="Peptidase_M23"/>
    <property type="match status" value="1"/>
</dbReference>
<dbReference type="SUPFAM" id="SSF51261">
    <property type="entry name" value="Duplicated hybrid motif"/>
    <property type="match status" value="1"/>
</dbReference>
<accession>A0ABW6B4Z7</accession>
<protein>
    <submittedName>
        <fullName evidence="2">M23 family metallopeptidase</fullName>
        <ecNumber evidence="2">3.4.24.-</ecNumber>
    </submittedName>
</protein>
<dbReference type="InterPro" id="IPR050570">
    <property type="entry name" value="Cell_wall_metabolism_enzyme"/>
</dbReference>
<evidence type="ECO:0000259" key="1">
    <source>
        <dbReference type="Pfam" id="PF01551"/>
    </source>
</evidence>
<keyword evidence="3" id="KW-1185">Reference proteome</keyword>